<name>A0ABN7ATQ6_9HEMI</name>
<evidence type="ECO:0000256" key="2">
    <source>
        <dbReference type="ARBA" id="ARBA00004514"/>
    </source>
</evidence>
<evidence type="ECO:0000256" key="7">
    <source>
        <dbReference type="ARBA" id="ARBA00022898"/>
    </source>
</evidence>
<dbReference type="Proteomes" id="UP001307889">
    <property type="component" value="Chromosome 6"/>
</dbReference>
<evidence type="ECO:0000256" key="5">
    <source>
        <dbReference type="ARBA" id="ARBA00022490"/>
    </source>
</evidence>
<feature type="domain" description="Aminotransferase class V" evidence="12">
    <location>
        <begin position="7"/>
        <end position="388"/>
    </location>
</feature>
<evidence type="ECO:0000256" key="11">
    <source>
        <dbReference type="ARBA" id="ARBA00040554"/>
    </source>
</evidence>
<evidence type="ECO:0000256" key="6">
    <source>
        <dbReference type="ARBA" id="ARBA00022679"/>
    </source>
</evidence>
<dbReference type="InterPro" id="IPR000192">
    <property type="entry name" value="Aminotrans_V_dom"/>
</dbReference>
<proteinExistence type="inferred from homology"/>
<evidence type="ECO:0000256" key="4">
    <source>
        <dbReference type="ARBA" id="ARBA00011738"/>
    </source>
</evidence>
<comment type="subunit">
    <text evidence="4">Homodimer.</text>
</comment>
<comment type="similarity">
    <text evidence="3">Belongs to the class-V pyridoxal-phosphate-dependent aminotransferase family.</text>
</comment>
<keyword evidence="7" id="KW-0663">Pyridoxal phosphate</keyword>
<evidence type="ECO:0000256" key="10">
    <source>
        <dbReference type="ARBA" id="ARBA00039054"/>
    </source>
</evidence>
<evidence type="ECO:0000313" key="14">
    <source>
        <dbReference type="Proteomes" id="UP001307889"/>
    </source>
</evidence>
<dbReference type="InterPro" id="IPR015424">
    <property type="entry name" value="PyrdxlP-dep_Trfase"/>
</dbReference>
<dbReference type="InterPro" id="IPR015421">
    <property type="entry name" value="PyrdxlP-dep_Trfase_major"/>
</dbReference>
<evidence type="ECO:0000256" key="1">
    <source>
        <dbReference type="ARBA" id="ARBA00001933"/>
    </source>
</evidence>
<evidence type="ECO:0000256" key="9">
    <source>
        <dbReference type="ARBA" id="ARBA00037407"/>
    </source>
</evidence>
<keyword evidence="5" id="KW-0963">Cytoplasm</keyword>
<comment type="cofactor">
    <cofactor evidence="1">
        <name>pyridoxal 5'-phosphate</name>
        <dbReference type="ChEBI" id="CHEBI:597326"/>
    </cofactor>
</comment>
<dbReference type="EMBL" id="AP028914">
    <property type="protein sequence ID" value="BES95570.1"/>
    <property type="molecule type" value="Genomic_DNA"/>
</dbReference>
<dbReference type="PIRSF" id="PIRSF005572">
    <property type="entry name" value="NifS"/>
    <property type="match status" value="1"/>
</dbReference>
<evidence type="ECO:0000256" key="3">
    <source>
        <dbReference type="ARBA" id="ARBA00009236"/>
    </source>
</evidence>
<gene>
    <name evidence="13" type="ORF">NTJ_08381</name>
</gene>
<evidence type="ECO:0000259" key="12">
    <source>
        <dbReference type="Pfam" id="PF00266"/>
    </source>
</evidence>
<sequence length="401" mass="43523">MSESKVVYLDYNATTPYSPSVRNIMALAAESYWGNPSSCYTRGKESKKLIDKARQQVAAMIGASSREIIFLSGGTEANNMAIRSVVEAHSSQSPNSVPHAISTRFEHDATLKLIEHLSENGQIRATFVPTNQDGSVDPQVVVNAIEDSTILVTLMLANNETGAMLALEQLSEAMILVNKKRKDCKLPKVYIHIDAAQAIGKVPVNVGAAYVDYLTIVGHKFYGPRVGALYVNKDIPKDFTSPLVRGGGQECGYRPGTENTMCIAGLGEAAVLVQDHLTEYQKHYGKMKRYLIEALGREFPKGKCKINFPTAEDDQQLPNTLSVSFPGKSGSRILANAPLLEASTGAACHSAENSATASKMMLSLLPEEQAIGTVRLSIGRETTEMDLDLAVSYLRNGYEQS</sequence>
<dbReference type="Gene3D" id="3.40.640.10">
    <property type="entry name" value="Type I PLP-dependent aspartate aminotransferase-like (Major domain)"/>
    <property type="match status" value="1"/>
</dbReference>
<comment type="subcellular location">
    <subcellularLocation>
        <location evidence="2">Cytoplasm</location>
        <location evidence="2">Cytosol</location>
    </subcellularLocation>
</comment>
<dbReference type="InterPro" id="IPR015422">
    <property type="entry name" value="PyrdxlP-dep_Trfase_small"/>
</dbReference>
<reference evidence="13 14" key="1">
    <citation type="submission" date="2023-09" db="EMBL/GenBank/DDBJ databases">
        <title>Nesidiocoris tenuis whole genome shotgun sequence.</title>
        <authorList>
            <person name="Shibata T."/>
            <person name="Shimoda M."/>
            <person name="Kobayashi T."/>
            <person name="Uehara T."/>
        </authorList>
    </citation>
    <scope>NUCLEOTIDE SEQUENCE [LARGE SCALE GENOMIC DNA]</scope>
    <source>
        <strain evidence="13 14">Japan</strain>
    </source>
</reference>
<dbReference type="InterPro" id="IPR016454">
    <property type="entry name" value="Cysteine_dSase"/>
</dbReference>
<accession>A0ABN7ATQ6</accession>
<dbReference type="EC" id="4.4.1.16" evidence="10"/>
<dbReference type="PANTHER" id="PTHR11601:SF62">
    <property type="entry name" value="SELENOCYSTEINE LYASE"/>
    <property type="match status" value="1"/>
</dbReference>
<keyword evidence="14" id="KW-1185">Reference proteome</keyword>
<evidence type="ECO:0000256" key="8">
    <source>
        <dbReference type="ARBA" id="ARBA00023239"/>
    </source>
</evidence>
<dbReference type="Gene3D" id="3.90.1150.10">
    <property type="entry name" value="Aspartate Aminotransferase, domain 1"/>
    <property type="match status" value="1"/>
</dbReference>
<dbReference type="Pfam" id="PF00266">
    <property type="entry name" value="Aminotran_5"/>
    <property type="match status" value="1"/>
</dbReference>
<keyword evidence="6" id="KW-0808">Transferase</keyword>
<dbReference type="PANTHER" id="PTHR11601">
    <property type="entry name" value="CYSTEINE DESULFURYLASE FAMILY MEMBER"/>
    <property type="match status" value="1"/>
</dbReference>
<comment type="function">
    <text evidence="9">Catalyzes the decomposition of L-selenocysteine to L-alanine and elemental selenium.</text>
</comment>
<keyword evidence="8 13" id="KW-0456">Lyase</keyword>
<dbReference type="Gene3D" id="1.10.260.50">
    <property type="match status" value="1"/>
</dbReference>
<dbReference type="SUPFAM" id="SSF53383">
    <property type="entry name" value="PLP-dependent transferases"/>
    <property type="match status" value="1"/>
</dbReference>
<dbReference type="GO" id="GO:0016829">
    <property type="term" value="F:lyase activity"/>
    <property type="evidence" value="ECO:0007669"/>
    <property type="project" value="UniProtKB-KW"/>
</dbReference>
<evidence type="ECO:0000313" key="13">
    <source>
        <dbReference type="EMBL" id="BES95570.1"/>
    </source>
</evidence>
<organism evidence="13 14">
    <name type="scientific">Nesidiocoris tenuis</name>
    <dbReference type="NCBI Taxonomy" id="355587"/>
    <lineage>
        <taxon>Eukaryota</taxon>
        <taxon>Metazoa</taxon>
        <taxon>Ecdysozoa</taxon>
        <taxon>Arthropoda</taxon>
        <taxon>Hexapoda</taxon>
        <taxon>Insecta</taxon>
        <taxon>Pterygota</taxon>
        <taxon>Neoptera</taxon>
        <taxon>Paraneoptera</taxon>
        <taxon>Hemiptera</taxon>
        <taxon>Heteroptera</taxon>
        <taxon>Panheteroptera</taxon>
        <taxon>Cimicomorpha</taxon>
        <taxon>Miridae</taxon>
        <taxon>Dicyphina</taxon>
        <taxon>Nesidiocoris</taxon>
    </lineage>
</organism>
<protein>
    <recommendedName>
        <fullName evidence="11">Selenocysteine lyase</fullName>
        <ecNumber evidence="10">4.4.1.16</ecNumber>
    </recommendedName>
</protein>